<protein>
    <recommendedName>
        <fullName evidence="1">D-glutamate cyclase-like C-terminal domain-containing protein</fullName>
    </recommendedName>
</protein>
<proteinExistence type="predicted"/>
<dbReference type="InterPro" id="IPR025504">
    <property type="entry name" value="GLUCM_C"/>
</dbReference>
<dbReference type="PANTHER" id="PTHR32022:SF10">
    <property type="entry name" value="D-GLUTAMATE CYCLASE, MITOCHONDRIAL"/>
    <property type="match status" value="1"/>
</dbReference>
<dbReference type="STRING" id="83767.SAMN05660652_01289"/>
<dbReference type="EMBL" id="FNCY01000004">
    <property type="protein sequence ID" value="SDH16190.1"/>
    <property type="molecule type" value="Genomic_DNA"/>
</dbReference>
<dbReference type="OrthoDB" id="1668885at2"/>
<feature type="domain" description="D-glutamate cyclase-like C-terminal" evidence="1">
    <location>
        <begin position="10"/>
        <end position="282"/>
    </location>
</feature>
<evidence type="ECO:0000313" key="3">
    <source>
        <dbReference type="Proteomes" id="UP000198607"/>
    </source>
</evidence>
<dbReference type="AlphaFoldDB" id="A0A1G8A728"/>
<dbReference type="Proteomes" id="UP000198607">
    <property type="component" value="Unassembled WGS sequence"/>
</dbReference>
<organism evidence="2 3">
    <name type="scientific">Propionivibrio dicarboxylicus</name>
    <dbReference type="NCBI Taxonomy" id="83767"/>
    <lineage>
        <taxon>Bacteria</taxon>
        <taxon>Pseudomonadati</taxon>
        <taxon>Pseudomonadota</taxon>
        <taxon>Betaproteobacteria</taxon>
        <taxon>Rhodocyclales</taxon>
        <taxon>Rhodocyclaceae</taxon>
        <taxon>Propionivibrio</taxon>
    </lineage>
</organism>
<dbReference type="PANTHER" id="PTHR32022">
    <property type="entry name" value="D-GLUTAMATE CYCLASE, MITOCHONDRIAL"/>
    <property type="match status" value="1"/>
</dbReference>
<dbReference type="RefSeq" id="WP_091935582.1">
    <property type="nucleotide sequence ID" value="NZ_FNCY01000004.1"/>
</dbReference>
<evidence type="ECO:0000259" key="1">
    <source>
        <dbReference type="Pfam" id="PF14336"/>
    </source>
</evidence>
<dbReference type="Gene3D" id="3.90.1640.20">
    <property type="entry name" value="TON_0340"/>
    <property type="match status" value="1"/>
</dbReference>
<gene>
    <name evidence="2" type="ORF">SAMN05660652_01289</name>
</gene>
<evidence type="ECO:0000313" key="2">
    <source>
        <dbReference type="EMBL" id="SDH16190.1"/>
    </source>
</evidence>
<name>A0A1G8A728_9RHOO</name>
<dbReference type="Pfam" id="PF14336">
    <property type="entry name" value="GLUCM-like_C"/>
    <property type="match status" value="1"/>
</dbReference>
<reference evidence="2 3" key="1">
    <citation type="submission" date="2016-10" db="EMBL/GenBank/DDBJ databases">
        <authorList>
            <person name="de Groot N.N."/>
        </authorList>
    </citation>
    <scope>NUCLEOTIDE SEQUENCE [LARGE SCALE GENOMIC DNA]</scope>
    <source>
        <strain evidence="2 3">DSM 5885</strain>
    </source>
</reference>
<sequence length="291" mass="30387">MPSSRTFSKLAALAAHDIGQRGFSSAALPQSSLRQAAESLLNGERSVICTGFCIRAAMIGENDGPPGALAIADALRQLGQQVVFVSDRFSSGLLDAGMRVYDMHLPVTLLERDQATADREIAALLADFRPTHVVAIERPGSAIDGHRYSMRGAVLDDLVPAADALLAPGGATTIAIGDGGNELGMGGLRADHHHRVMYGEKIFCATRADFVIPAGISNWGGHALAAALAVLAGRPLMRAPEHERNVLEALRDAGAVDGCTGTAELSVDGIAWKNYAKTLHALYAAACGGRA</sequence>
<accession>A0A1G8A728</accession>
<keyword evidence="3" id="KW-1185">Reference proteome</keyword>